<feature type="compositionally biased region" description="Gly residues" evidence="4">
    <location>
        <begin position="338"/>
        <end position="347"/>
    </location>
</feature>
<organism evidence="6 7">
    <name type="scientific">Tetrabaena socialis</name>
    <dbReference type="NCBI Taxonomy" id="47790"/>
    <lineage>
        <taxon>Eukaryota</taxon>
        <taxon>Viridiplantae</taxon>
        <taxon>Chlorophyta</taxon>
        <taxon>core chlorophytes</taxon>
        <taxon>Chlorophyceae</taxon>
        <taxon>CS clade</taxon>
        <taxon>Chlamydomonadales</taxon>
        <taxon>Tetrabaenaceae</taxon>
        <taxon>Tetrabaena</taxon>
    </lineage>
</organism>
<name>A0A2J8ADH8_9CHLO</name>
<dbReference type="Proteomes" id="UP000236333">
    <property type="component" value="Unassembled WGS sequence"/>
</dbReference>
<dbReference type="PROSITE" id="PS51292">
    <property type="entry name" value="ZF_RING_CH"/>
    <property type="match status" value="1"/>
</dbReference>
<dbReference type="SMART" id="SM00744">
    <property type="entry name" value="RINGv"/>
    <property type="match status" value="1"/>
</dbReference>
<feature type="domain" description="RING-CH-type" evidence="5">
    <location>
        <begin position="1"/>
        <end position="73"/>
    </location>
</feature>
<feature type="compositionally biased region" description="Low complexity" evidence="4">
    <location>
        <begin position="189"/>
        <end position="232"/>
    </location>
</feature>
<comment type="caution">
    <text evidence="6">The sequence shown here is derived from an EMBL/GenBank/DDBJ whole genome shotgun (WGS) entry which is preliminary data.</text>
</comment>
<evidence type="ECO:0000313" key="7">
    <source>
        <dbReference type="Proteomes" id="UP000236333"/>
    </source>
</evidence>
<reference evidence="6 7" key="1">
    <citation type="journal article" date="2017" name="Mol. Biol. Evol.">
        <title>The 4-celled Tetrabaena socialis nuclear genome reveals the essential components for genetic control of cell number at the origin of multicellularity in the volvocine lineage.</title>
        <authorList>
            <person name="Featherston J."/>
            <person name="Arakaki Y."/>
            <person name="Hanschen E.R."/>
            <person name="Ferris P.J."/>
            <person name="Michod R.E."/>
            <person name="Olson B.J.S.C."/>
            <person name="Nozaki H."/>
            <person name="Durand P.M."/>
        </authorList>
    </citation>
    <scope>NUCLEOTIDE SEQUENCE [LARGE SCALE GENOMIC DNA]</scope>
    <source>
        <strain evidence="6 7">NIES-571</strain>
    </source>
</reference>
<gene>
    <name evidence="6" type="ORF">TSOC_002694</name>
</gene>
<keyword evidence="3" id="KW-0862">Zinc</keyword>
<dbReference type="GO" id="GO:0008270">
    <property type="term" value="F:zinc ion binding"/>
    <property type="evidence" value="ECO:0007669"/>
    <property type="project" value="UniProtKB-KW"/>
</dbReference>
<dbReference type="InterPro" id="IPR013083">
    <property type="entry name" value="Znf_RING/FYVE/PHD"/>
</dbReference>
<evidence type="ECO:0000256" key="2">
    <source>
        <dbReference type="ARBA" id="ARBA00022771"/>
    </source>
</evidence>
<evidence type="ECO:0000256" key="3">
    <source>
        <dbReference type="ARBA" id="ARBA00022833"/>
    </source>
</evidence>
<protein>
    <recommendedName>
        <fullName evidence="5">RING-CH-type domain-containing protein</fullName>
    </recommendedName>
</protein>
<dbReference type="InterPro" id="IPR011016">
    <property type="entry name" value="Znf_RING-CH"/>
</dbReference>
<feature type="compositionally biased region" description="Low complexity" evidence="4">
    <location>
        <begin position="244"/>
        <end position="277"/>
    </location>
</feature>
<evidence type="ECO:0000313" key="6">
    <source>
        <dbReference type="EMBL" id="PNH10567.1"/>
    </source>
</evidence>
<dbReference type="AlphaFoldDB" id="A0A2J8ADH8"/>
<dbReference type="EMBL" id="PGGS01000052">
    <property type="protein sequence ID" value="PNH10567.1"/>
    <property type="molecule type" value="Genomic_DNA"/>
</dbReference>
<feature type="compositionally biased region" description="Low complexity" evidence="4">
    <location>
        <begin position="303"/>
        <end position="323"/>
    </location>
</feature>
<accession>A0A2J8ADH8</accession>
<feature type="region of interest" description="Disordered" evidence="4">
    <location>
        <begin position="331"/>
        <end position="350"/>
    </location>
</feature>
<proteinExistence type="predicted"/>
<keyword evidence="7" id="KW-1185">Reference proteome</keyword>
<feature type="region of interest" description="Disordered" evidence="4">
    <location>
        <begin position="168"/>
        <end position="325"/>
    </location>
</feature>
<keyword evidence="2" id="KW-0863">Zinc-finger</keyword>
<dbReference type="OrthoDB" id="496970at2759"/>
<evidence type="ECO:0000259" key="5">
    <source>
        <dbReference type="PROSITE" id="PS51292"/>
    </source>
</evidence>
<evidence type="ECO:0000256" key="1">
    <source>
        <dbReference type="ARBA" id="ARBA00022723"/>
    </source>
</evidence>
<evidence type="ECO:0000256" key="4">
    <source>
        <dbReference type="SAM" id="MobiDB-lite"/>
    </source>
</evidence>
<dbReference type="SUPFAM" id="SSF57850">
    <property type="entry name" value="RING/U-box"/>
    <property type="match status" value="1"/>
</dbReference>
<dbReference type="Pfam" id="PF12906">
    <property type="entry name" value="RINGv"/>
    <property type="match status" value="1"/>
</dbReference>
<sequence length="371" mass="38211">MDCDESTCWICLEEEKDASTGPPGNTANTARLIRPCKCPRVVHAVCLAKWQLAQVSKSEEKFCRFCKDRLPDWQENLALPGMAAVEPVMSVHFNGHTHMVKVKPGEAGRLAFIGDVRRLLRLREHQEFSIAFECRVPGHGMFLDLKGLSSYDAAVFCAAMTAVERQRLARQRGKKGSPSARAQQRHRQAQALLQGAAAAPAAPSPAGTTPTAAAAAARGAQQAPPHSPPAAARLVEPLPARTHSPLAGASGSAAPLSAADLASPTSSAPVSALLPSPDGAGPSSDASRDPARAGPAWDSACEVGPAGDAADVGGPNNGAVAGGARRRAAWLRRKSRSGAGGGAGEAGEGAAAGPAAWLRRVLMCVQGGGAF</sequence>
<keyword evidence="1" id="KW-0479">Metal-binding</keyword>
<dbReference type="Gene3D" id="3.30.40.10">
    <property type="entry name" value="Zinc/RING finger domain, C3HC4 (zinc finger)"/>
    <property type="match status" value="1"/>
</dbReference>